<dbReference type="EMBL" id="JACHNC010000001">
    <property type="protein sequence ID" value="MBB4752387.1"/>
    <property type="molecule type" value="Genomic_DNA"/>
</dbReference>
<proteinExistence type="predicted"/>
<sequence length="72" mass="7373">MTTTGAAPESRAARYWASFVSQSASRARACRTGSLTTGSGSCAAAIMPEEGLRILAADFRRTAGSSGSVSAW</sequence>
<dbReference type="AlphaFoldDB" id="A0A7W7MJ87"/>
<dbReference type="Proteomes" id="UP000631312">
    <property type="component" value="Unassembled WGS sequence"/>
</dbReference>
<reference evidence="1 4" key="2">
    <citation type="submission" date="2021-01" db="EMBL/GenBank/DDBJ databases">
        <title>Whole genome shotgun sequence of Actinoplanes lobatus NBRC 12513.</title>
        <authorList>
            <person name="Komaki H."/>
            <person name="Tamura T."/>
        </authorList>
    </citation>
    <scope>NUCLEOTIDE SEQUENCE [LARGE SCALE GENOMIC DNA]</scope>
    <source>
        <strain evidence="1 4">NBRC 12513</strain>
    </source>
</reference>
<evidence type="ECO:0000313" key="2">
    <source>
        <dbReference type="EMBL" id="MBB4752387.1"/>
    </source>
</evidence>
<accession>A0A7W7MJ87</accession>
<gene>
    <name evidence="1" type="ORF">Alo02nite_89980</name>
    <name evidence="2" type="ORF">BJ964_006548</name>
</gene>
<evidence type="ECO:0000313" key="4">
    <source>
        <dbReference type="Proteomes" id="UP000631312"/>
    </source>
</evidence>
<dbReference type="EMBL" id="BOMP01000187">
    <property type="protein sequence ID" value="GIE46100.1"/>
    <property type="molecule type" value="Genomic_DNA"/>
</dbReference>
<comment type="caution">
    <text evidence="2">The sequence shown here is derived from an EMBL/GenBank/DDBJ whole genome shotgun (WGS) entry which is preliminary data.</text>
</comment>
<name>A0A7W7MJ87_9ACTN</name>
<reference evidence="2 3" key="1">
    <citation type="submission" date="2020-08" db="EMBL/GenBank/DDBJ databases">
        <title>Sequencing the genomes of 1000 actinobacteria strains.</title>
        <authorList>
            <person name="Klenk H.-P."/>
        </authorList>
    </citation>
    <scope>NUCLEOTIDE SEQUENCE [LARGE SCALE GENOMIC DNA]</scope>
    <source>
        <strain evidence="2 3">DSM 43150</strain>
    </source>
</reference>
<organism evidence="2 3">
    <name type="scientific">Actinoplanes lobatus</name>
    <dbReference type="NCBI Taxonomy" id="113568"/>
    <lineage>
        <taxon>Bacteria</taxon>
        <taxon>Bacillati</taxon>
        <taxon>Actinomycetota</taxon>
        <taxon>Actinomycetes</taxon>
        <taxon>Micromonosporales</taxon>
        <taxon>Micromonosporaceae</taxon>
        <taxon>Actinoplanes</taxon>
    </lineage>
</organism>
<evidence type="ECO:0000313" key="3">
    <source>
        <dbReference type="Proteomes" id="UP000590511"/>
    </source>
</evidence>
<dbReference type="Proteomes" id="UP000590511">
    <property type="component" value="Unassembled WGS sequence"/>
</dbReference>
<evidence type="ECO:0000313" key="1">
    <source>
        <dbReference type="EMBL" id="GIE46100.1"/>
    </source>
</evidence>
<dbReference type="RefSeq" id="WP_188127583.1">
    <property type="nucleotide sequence ID" value="NZ_BOMP01000187.1"/>
</dbReference>
<keyword evidence="4" id="KW-1185">Reference proteome</keyword>
<protein>
    <submittedName>
        <fullName evidence="2">Uncharacterized protein</fullName>
    </submittedName>
</protein>